<dbReference type="GeneID" id="25914596"/>
<name>A0A0L0FB77_9EUKA</name>
<evidence type="ECO:0000313" key="2">
    <source>
        <dbReference type="Proteomes" id="UP000054560"/>
    </source>
</evidence>
<keyword evidence="2" id="KW-1185">Reference proteome</keyword>
<reference evidence="1 2" key="1">
    <citation type="submission" date="2011-02" db="EMBL/GenBank/DDBJ databases">
        <title>The Genome Sequence of Sphaeroforma arctica JP610.</title>
        <authorList>
            <consortium name="The Broad Institute Genome Sequencing Platform"/>
            <person name="Russ C."/>
            <person name="Cuomo C."/>
            <person name="Young S.K."/>
            <person name="Zeng Q."/>
            <person name="Gargeya S."/>
            <person name="Alvarado L."/>
            <person name="Berlin A."/>
            <person name="Chapman S.B."/>
            <person name="Chen Z."/>
            <person name="Freedman E."/>
            <person name="Gellesch M."/>
            <person name="Goldberg J."/>
            <person name="Griggs A."/>
            <person name="Gujja S."/>
            <person name="Heilman E."/>
            <person name="Heiman D."/>
            <person name="Howarth C."/>
            <person name="Mehta T."/>
            <person name="Neiman D."/>
            <person name="Pearson M."/>
            <person name="Roberts A."/>
            <person name="Saif S."/>
            <person name="Shea T."/>
            <person name="Shenoy N."/>
            <person name="Sisk P."/>
            <person name="Stolte C."/>
            <person name="Sykes S."/>
            <person name="White J."/>
            <person name="Yandava C."/>
            <person name="Burger G."/>
            <person name="Gray M.W."/>
            <person name="Holland P.W.H."/>
            <person name="King N."/>
            <person name="Lang F.B.F."/>
            <person name="Roger A.J."/>
            <person name="Ruiz-Trillo I."/>
            <person name="Haas B."/>
            <person name="Nusbaum C."/>
            <person name="Birren B."/>
        </authorList>
    </citation>
    <scope>NUCLEOTIDE SEQUENCE [LARGE SCALE GENOMIC DNA]</scope>
    <source>
        <strain evidence="1 2">JP610</strain>
    </source>
</reference>
<sequence>VGLHVVELANAKWFVTTQLDLVMPTFETWKDKDPKNQLVIERCNEMFISYEYVVYVSSIRMGNGTVKYTEELCTRLGSNASKMSDSRLKHDTNNICVELTKGMQS</sequence>
<organism evidence="1 2">
    <name type="scientific">Sphaeroforma arctica JP610</name>
    <dbReference type="NCBI Taxonomy" id="667725"/>
    <lineage>
        <taxon>Eukaryota</taxon>
        <taxon>Ichthyosporea</taxon>
        <taxon>Ichthyophonida</taxon>
        <taxon>Sphaeroforma</taxon>
    </lineage>
</organism>
<accession>A0A0L0FB77</accession>
<gene>
    <name evidence="1" type="ORF">SARC_14092</name>
</gene>
<feature type="non-terminal residue" evidence="1">
    <location>
        <position position="1"/>
    </location>
</feature>
<dbReference type="Proteomes" id="UP000054560">
    <property type="component" value="Unassembled WGS sequence"/>
</dbReference>
<proteinExistence type="predicted"/>
<dbReference type="AlphaFoldDB" id="A0A0L0FB77"/>
<dbReference type="RefSeq" id="XP_014147250.1">
    <property type="nucleotide sequence ID" value="XM_014291775.1"/>
</dbReference>
<evidence type="ECO:0000313" key="1">
    <source>
        <dbReference type="EMBL" id="KNC73348.1"/>
    </source>
</evidence>
<protein>
    <submittedName>
        <fullName evidence="1">Uncharacterized protein</fullName>
    </submittedName>
</protein>
<dbReference type="EMBL" id="KQ245734">
    <property type="protein sequence ID" value="KNC73348.1"/>
    <property type="molecule type" value="Genomic_DNA"/>
</dbReference>